<sequence>MAESSHSSVSMSVPVFNGDNYNFWSIKMKTFFQSQDLWEIVQDGCGTSKDEKKKGSKALFFLQQALDEMFPRIMGATSAKEAWDILKEEFHGSEKVRIVKLQTLRRELKNIKMKDSETTKNYYARIKEIVNQMRAYGETISDKKVVEKILVNVTGKYDPIITAIEESKDITKLSVIEIMGSLEAYENRLSQRNEDSVESAFKSKLNIQSQKSESGWKKSKSNFKGENSRNYDNQDKNTKYPPCGIYGVLFYACQAASEEKNDKWYIDSGCSNHMTGDASIFCDIDASNKSQVRLGNGALVEVKGNGTIAIETKKGRRFIKNVLLVPNLQQNLLSVGQMIKNCYSLHFEGDSCTIYDSNNKSTVIAQVKMENQNFPIRCPTKAVHNKTPVEAWSGRKPSTKHLRVFGSICYVHIPKEKKEQAG</sequence>
<dbReference type="OrthoDB" id="8063676at2759"/>
<dbReference type="PANTHER" id="PTHR35317:SF35">
    <property type="entry name" value="DUF4219 DOMAIN-CONTAINING PROTEIN"/>
    <property type="match status" value="1"/>
</dbReference>
<dbReference type="Proteomes" id="UP000323000">
    <property type="component" value="Chromosome 4"/>
</dbReference>
<name>A0A5C7I362_9ROSI</name>
<accession>A0A5C7I362</accession>
<dbReference type="EMBL" id="VAHF01000004">
    <property type="protein sequence ID" value="TXG63524.1"/>
    <property type="molecule type" value="Genomic_DNA"/>
</dbReference>
<evidence type="ECO:0000313" key="3">
    <source>
        <dbReference type="EMBL" id="TXG63524.1"/>
    </source>
</evidence>
<dbReference type="PANTHER" id="PTHR35317">
    <property type="entry name" value="OS04G0629600 PROTEIN"/>
    <property type="match status" value="1"/>
</dbReference>
<dbReference type="Pfam" id="PF14223">
    <property type="entry name" value="Retrotran_gag_2"/>
    <property type="match status" value="1"/>
</dbReference>
<dbReference type="InterPro" id="IPR054722">
    <property type="entry name" value="PolX-like_BBD"/>
</dbReference>
<keyword evidence="4" id="KW-1185">Reference proteome</keyword>
<evidence type="ECO:0000256" key="1">
    <source>
        <dbReference type="SAM" id="MobiDB-lite"/>
    </source>
</evidence>
<feature type="domain" description="Retrovirus-related Pol polyprotein from transposon TNT 1-94-like beta-barrel" evidence="2">
    <location>
        <begin position="264"/>
        <end position="341"/>
    </location>
</feature>
<comment type="caution">
    <text evidence="3">The sequence shown here is derived from an EMBL/GenBank/DDBJ whole genome shotgun (WGS) entry which is preliminary data.</text>
</comment>
<dbReference type="AlphaFoldDB" id="A0A5C7I362"/>
<organism evidence="3 4">
    <name type="scientific">Acer yangbiense</name>
    <dbReference type="NCBI Taxonomy" id="1000413"/>
    <lineage>
        <taxon>Eukaryota</taxon>
        <taxon>Viridiplantae</taxon>
        <taxon>Streptophyta</taxon>
        <taxon>Embryophyta</taxon>
        <taxon>Tracheophyta</taxon>
        <taxon>Spermatophyta</taxon>
        <taxon>Magnoliopsida</taxon>
        <taxon>eudicotyledons</taxon>
        <taxon>Gunneridae</taxon>
        <taxon>Pentapetalae</taxon>
        <taxon>rosids</taxon>
        <taxon>malvids</taxon>
        <taxon>Sapindales</taxon>
        <taxon>Sapindaceae</taxon>
        <taxon>Hippocastanoideae</taxon>
        <taxon>Acereae</taxon>
        <taxon>Acer</taxon>
    </lineage>
</organism>
<reference evidence="4" key="1">
    <citation type="journal article" date="2019" name="Gigascience">
        <title>De novo genome assembly of the endangered Acer yangbiense, a plant species with extremely small populations endemic to Yunnan Province, China.</title>
        <authorList>
            <person name="Yang J."/>
            <person name="Wariss H.M."/>
            <person name="Tao L."/>
            <person name="Zhang R."/>
            <person name="Yun Q."/>
            <person name="Hollingsworth P."/>
            <person name="Dao Z."/>
            <person name="Luo G."/>
            <person name="Guo H."/>
            <person name="Ma Y."/>
            <person name="Sun W."/>
        </authorList>
    </citation>
    <scope>NUCLEOTIDE SEQUENCE [LARGE SCALE GENOMIC DNA]</scope>
    <source>
        <strain evidence="4">cv. Malutang</strain>
    </source>
</reference>
<evidence type="ECO:0000259" key="2">
    <source>
        <dbReference type="Pfam" id="PF22936"/>
    </source>
</evidence>
<proteinExistence type="predicted"/>
<dbReference type="Pfam" id="PF22936">
    <property type="entry name" value="Pol_BBD"/>
    <property type="match status" value="1"/>
</dbReference>
<feature type="compositionally biased region" description="Basic and acidic residues" evidence="1">
    <location>
        <begin position="226"/>
        <end position="235"/>
    </location>
</feature>
<protein>
    <recommendedName>
        <fullName evidence="2">Retrovirus-related Pol polyprotein from transposon TNT 1-94-like beta-barrel domain-containing protein</fullName>
    </recommendedName>
</protein>
<evidence type="ECO:0000313" key="4">
    <source>
        <dbReference type="Proteomes" id="UP000323000"/>
    </source>
</evidence>
<gene>
    <name evidence="3" type="ORF">EZV62_010518</name>
</gene>
<feature type="region of interest" description="Disordered" evidence="1">
    <location>
        <begin position="212"/>
        <end position="235"/>
    </location>
</feature>